<dbReference type="EMBL" id="CAAE01015027">
    <property type="protein sequence ID" value="CAG11053.1"/>
    <property type="molecule type" value="Genomic_DNA"/>
</dbReference>
<feature type="chain" id="PRO_5004242840" evidence="1">
    <location>
        <begin position="17"/>
        <end position="196"/>
    </location>
</feature>
<dbReference type="AlphaFoldDB" id="Q4RKM9"/>
<organism evidence="2">
    <name type="scientific">Tetraodon nigroviridis</name>
    <name type="common">Spotted green pufferfish</name>
    <name type="synonym">Chelonodon nigroviridis</name>
    <dbReference type="NCBI Taxonomy" id="99883"/>
    <lineage>
        <taxon>Eukaryota</taxon>
        <taxon>Metazoa</taxon>
        <taxon>Chordata</taxon>
        <taxon>Craniata</taxon>
        <taxon>Vertebrata</taxon>
        <taxon>Euteleostomi</taxon>
        <taxon>Actinopterygii</taxon>
        <taxon>Neopterygii</taxon>
        <taxon>Teleostei</taxon>
        <taxon>Neoteleostei</taxon>
        <taxon>Acanthomorphata</taxon>
        <taxon>Eupercaria</taxon>
        <taxon>Tetraodontiformes</taxon>
        <taxon>Tetradontoidea</taxon>
        <taxon>Tetraodontidae</taxon>
        <taxon>Tetraodon</taxon>
    </lineage>
</organism>
<dbReference type="KEGG" id="tng:GSTEN00032862G001"/>
<evidence type="ECO:0000313" key="2">
    <source>
        <dbReference type="EMBL" id="CAG11053.1"/>
    </source>
</evidence>
<gene>
    <name evidence="2" type="ORF">GSTENG00032862001</name>
</gene>
<reference evidence="2" key="2">
    <citation type="submission" date="2004-02" db="EMBL/GenBank/DDBJ databases">
        <authorList>
            <consortium name="Genoscope"/>
            <consortium name="Whitehead Institute Centre for Genome Research"/>
        </authorList>
    </citation>
    <scope>NUCLEOTIDE SEQUENCE</scope>
</reference>
<protein>
    <submittedName>
        <fullName evidence="2">(spotted green pufferfish) hypothetical protein</fullName>
    </submittedName>
</protein>
<comment type="caution">
    <text evidence="2">The sequence shown here is derived from an EMBL/GenBank/DDBJ whole genome shotgun (WGS) entry which is preliminary data.</text>
</comment>
<keyword evidence="1" id="KW-0732">Signal</keyword>
<name>Q4RKM9_TETNG</name>
<feature type="signal peptide" evidence="1">
    <location>
        <begin position="1"/>
        <end position="16"/>
    </location>
</feature>
<accession>Q4RKM9</accession>
<proteinExistence type="predicted"/>
<reference evidence="2" key="1">
    <citation type="journal article" date="2004" name="Nature">
        <title>Genome duplication in the teleost fish Tetraodon nigroviridis reveals the early vertebrate proto-karyotype.</title>
        <authorList>
            <person name="Jaillon O."/>
            <person name="Aury J.-M."/>
            <person name="Brunet F."/>
            <person name="Petit J.-L."/>
            <person name="Stange-Thomann N."/>
            <person name="Mauceli E."/>
            <person name="Bouneau L."/>
            <person name="Fischer C."/>
            <person name="Ozouf-Costaz C."/>
            <person name="Bernot A."/>
            <person name="Nicaud S."/>
            <person name="Jaffe D."/>
            <person name="Fisher S."/>
            <person name="Lutfalla G."/>
            <person name="Dossat C."/>
            <person name="Segurens B."/>
            <person name="Dasilva C."/>
            <person name="Salanoubat M."/>
            <person name="Levy M."/>
            <person name="Boudet N."/>
            <person name="Castellano S."/>
            <person name="Anthouard V."/>
            <person name="Jubin C."/>
            <person name="Castelli V."/>
            <person name="Katinka M."/>
            <person name="Vacherie B."/>
            <person name="Biemont C."/>
            <person name="Skalli Z."/>
            <person name="Cattolico L."/>
            <person name="Poulain J."/>
            <person name="De Berardinis V."/>
            <person name="Cruaud C."/>
            <person name="Duprat S."/>
            <person name="Brottier P."/>
            <person name="Coutanceau J.-P."/>
            <person name="Gouzy J."/>
            <person name="Parra G."/>
            <person name="Lardier G."/>
            <person name="Chapple C."/>
            <person name="McKernan K.J."/>
            <person name="McEwan P."/>
            <person name="Bosak S."/>
            <person name="Kellis M."/>
            <person name="Volff J.-N."/>
            <person name="Guigo R."/>
            <person name="Zody M.C."/>
            <person name="Mesirov J."/>
            <person name="Lindblad-Toh K."/>
            <person name="Birren B."/>
            <person name="Nusbaum C."/>
            <person name="Kahn D."/>
            <person name="Robinson-Rechavi M."/>
            <person name="Laudet V."/>
            <person name="Schachter V."/>
            <person name="Quetier F."/>
            <person name="Saurin W."/>
            <person name="Scarpelli C."/>
            <person name="Wincker P."/>
            <person name="Lander E.S."/>
            <person name="Weissenbach J."/>
            <person name="Roest Crollius H."/>
        </authorList>
    </citation>
    <scope>NUCLEOTIDE SEQUENCE [LARGE SCALE GENOMIC DNA]</scope>
</reference>
<evidence type="ECO:0000256" key="1">
    <source>
        <dbReference type="SAM" id="SignalP"/>
    </source>
</evidence>
<sequence length="196" mass="22323">MLHLFVLFVAPHQVRSGRMLNRVSPVQSPRTVCQHRWFLHLSVFGGLLWQRTHLSAQESATVQGCHVLQLQTLQKDQNGSDKRRPAALEDAGSVPAHLENLLAFSLRLFLFSFPSQLVKKKKQKNKTSSPWQHWVVRLTSVEGTLCITNVWASALRAKWTVMTGGFPSSWHPQCQRRSTLRDSLLQQQLLHTTEIG</sequence>